<feature type="domain" description="RagB/SusD" evidence="7">
    <location>
        <begin position="279"/>
        <end position="468"/>
    </location>
</feature>
<proteinExistence type="inferred from homology"/>
<dbReference type="KEGG" id="ark:D6B99_14835"/>
<dbReference type="GO" id="GO:0009279">
    <property type="term" value="C:cell outer membrane"/>
    <property type="evidence" value="ECO:0007669"/>
    <property type="project" value="UniProtKB-SubCell"/>
</dbReference>
<evidence type="ECO:0000313" key="10">
    <source>
        <dbReference type="Proteomes" id="UP000266118"/>
    </source>
</evidence>
<dbReference type="Gene3D" id="1.25.40.390">
    <property type="match status" value="1"/>
</dbReference>
<keyword evidence="3" id="KW-0732">Signal</keyword>
<feature type="transmembrane region" description="Helical" evidence="6">
    <location>
        <begin position="12"/>
        <end position="29"/>
    </location>
</feature>
<accession>A0A386HS60</accession>
<organism evidence="9 10">
    <name type="scientific">Arachidicoccus soli</name>
    <dbReference type="NCBI Taxonomy" id="2341117"/>
    <lineage>
        <taxon>Bacteria</taxon>
        <taxon>Pseudomonadati</taxon>
        <taxon>Bacteroidota</taxon>
        <taxon>Chitinophagia</taxon>
        <taxon>Chitinophagales</taxon>
        <taxon>Chitinophagaceae</taxon>
        <taxon>Arachidicoccus</taxon>
    </lineage>
</organism>
<evidence type="ECO:0000259" key="8">
    <source>
        <dbReference type="Pfam" id="PF14322"/>
    </source>
</evidence>
<evidence type="ECO:0000256" key="3">
    <source>
        <dbReference type="ARBA" id="ARBA00022729"/>
    </source>
</evidence>
<dbReference type="EMBL" id="CP032489">
    <property type="protein sequence ID" value="AYD48767.1"/>
    <property type="molecule type" value="Genomic_DNA"/>
</dbReference>
<comment type="similarity">
    <text evidence="2">Belongs to the SusD family.</text>
</comment>
<evidence type="ECO:0000256" key="6">
    <source>
        <dbReference type="SAM" id="Phobius"/>
    </source>
</evidence>
<evidence type="ECO:0000259" key="7">
    <source>
        <dbReference type="Pfam" id="PF07980"/>
    </source>
</evidence>
<comment type="subcellular location">
    <subcellularLocation>
        <location evidence="1">Cell outer membrane</location>
    </subcellularLocation>
</comment>
<dbReference type="RefSeq" id="WP_119989833.1">
    <property type="nucleotide sequence ID" value="NZ_CP032489.1"/>
</dbReference>
<evidence type="ECO:0000256" key="1">
    <source>
        <dbReference type="ARBA" id="ARBA00004442"/>
    </source>
</evidence>
<dbReference type="Pfam" id="PF14322">
    <property type="entry name" value="SusD-like_3"/>
    <property type="match status" value="1"/>
</dbReference>
<keyword evidence="4 6" id="KW-0472">Membrane</keyword>
<dbReference type="CDD" id="cd08977">
    <property type="entry name" value="SusD"/>
    <property type="match status" value="1"/>
</dbReference>
<gene>
    <name evidence="9" type="ORF">D6B99_14835</name>
</gene>
<sequence length="506" mass="55138">MIRKNKFSIKNTPLFLGITGIIMSSTLLVSCSKNFTGAEASLQGQPTGAAFWAKADATTAARAVTAIYANLRSWNNVGFAAVCIENIGSDDAVKGSVPNDATFINLYDNFTVTSTDGQLDGFWQGQYQNINFCNQVIDNVPNINMDATLKARYIAEAKFVRAYSYFRLVRAFGNIPLVIKLPSTGEELNPKQATATAVYAAIEQDLTDAAAALPTTYGPADIGRATKGAALALHAKVAMYQKKWSDVLTYTKQVMQSGVYSLFPDYYAMFRIANENCSESIFEIQCNYVSGNGDLSNSQYSQIQGNRDANAGWGFDVPTQNLVNAFEVGDPRLQATVMMEGTTTPSGDAVPMASAGAPTMYNMKSYVPFAIATTDNQGADQNFRVLRYADVLLMNAEANNELGNTSDALASLEMVRARARAQSTNPLVDLPKIVTTVQATLRTDIWHERRVELAMENDRYFDVIRRGNAAAVFGSLGWKANKNEVWPIPQIEIDNSGGVLVQNPGY</sequence>
<evidence type="ECO:0000256" key="4">
    <source>
        <dbReference type="ARBA" id="ARBA00023136"/>
    </source>
</evidence>
<evidence type="ECO:0000256" key="5">
    <source>
        <dbReference type="ARBA" id="ARBA00023237"/>
    </source>
</evidence>
<keyword evidence="5" id="KW-0998">Cell outer membrane</keyword>
<protein>
    <submittedName>
        <fullName evidence="9">RagB/SusD family nutrient uptake outer membrane protein</fullName>
    </submittedName>
</protein>
<feature type="domain" description="SusD-like N-terminal" evidence="8">
    <location>
        <begin position="85"/>
        <end position="237"/>
    </location>
</feature>
<reference evidence="9 10" key="1">
    <citation type="submission" date="2018-09" db="EMBL/GenBank/DDBJ databases">
        <title>Arachidicoccus sp. nov., a bacterium isolated from soil.</title>
        <authorList>
            <person name="Weon H.-Y."/>
            <person name="Kwon S.-W."/>
            <person name="Lee S.A."/>
        </authorList>
    </citation>
    <scope>NUCLEOTIDE SEQUENCE [LARGE SCALE GENOMIC DNA]</scope>
    <source>
        <strain evidence="9 10">KIS59-12</strain>
    </source>
</reference>
<evidence type="ECO:0000313" key="9">
    <source>
        <dbReference type="EMBL" id="AYD48767.1"/>
    </source>
</evidence>
<dbReference type="SUPFAM" id="SSF48452">
    <property type="entry name" value="TPR-like"/>
    <property type="match status" value="1"/>
</dbReference>
<dbReference type="PROSITE" id="PS51257">
    <property type="entry name" value="PROKAR_LIPOPROTEIN"/>
    <property type="match status" value="1"/>
</dbReference>
<dbReference type="Pfam" id="PF07980">
    <property type="entry name" value="SusD_RagB"/>
    <property type="match status" value="1"/>
</dbReference>
<name>A0A386HS60_9BACT</name>
<dbReference type="InterPro" id="IPR012944">
    <property type="entry name" value="SusD_RagB_dom"/>
</dbReference>
<dbReference type="InterPro" id="IPR033985">
    <property type="entry name" value="SusD-like_N"/>
</dbReference>
<evidence type="ECO:0000256" key="2">
    <source>
        <dbReference type="ARBA" id="ARBA00006275"/>
    </source>
</evidence>
<keyword evidence="6" id="KW-1133">Transmembrane helix</keyword>
<keyword evidence="10" id="KW-1185">Reference proteome</keyword>
<dbReference type="Proteomes" id="UP000266118">
    <property type="component" value="Chromosome"/>
</dbReference>
<dbReference type="AlphaFoldDB" id="A0A386HS60"/>
<dbReference type="OrthoDB" id="636214at2"/>
<keyword evidence="6" id="KW-0812">Transmembrane</keyword>
<dbReference type="InterPro" id="IPR011990">
    <property type="entry name" value="TPR-like_helical_dom_sf"/>
</dbReference>